<organism evidence="2 3">
    <name type="scientific">Sulfitobacter mediterraneus</name>
    <dbReference type="NCBI Taxonomy" id="83219"/>
    <lineage>
        <taxon>Bacteria</taxon>
        <taxon>Pseudomonadati</taxon>
        <taxon>Pseudomonadota</taxon>
        <taxon>Alphaproteobacteria</taxon>
        <taxon>Rhodobacterales</taxon>
        <taxon>Roseobacteraceae</taxon>
        <taxon>Sulfitobacter</taxon>
    </lineage>
</organism>
<dbReference type="InterPro" id="IPR000182">
    <property type="entry name" value="GNAT_dom"/>
</dbReference>
<dbReference type="Pfam" id="PF00583">
    <property type="entry name" value="Acetyltransf_1"/>
    <property type="match status" value="1"/>
</dbReference>
<evidence type="ECO:0000313" key="2">
    <source>
        <dbReference type="EMBL" id="KAJ04277.1"/>
    </source>
</evidence>
<dbReference type="AlphaFoldDB" id="A0A061STR2"/>
<feature type="domain" description="N-acetyltransferase" evidence="1">
    <location>
        <begin position="4"/>
        <end position="146"/>
    </location>
</feature>
<dbReference type="STRING" id="83219.PM02_04540"/>
<dbReference type="PROSITE" id="PS51186">
    <property type="entry name" value="GNAT"/>
    <property type="match status" value="1"/>
</dbReference>
<evidence type="ECO:0000259" key="1">
    <source>
        <dbReference type="PROSITE" id="PS51186"/>
    </source>
</evidence>
<gene>
    <name evidence="2" type="ORF">PM02_04540</name>
</gene>
<sequence length="287" mass="32189">MRMAEIRFARPDEREAVVQFMFERFPRVRWSIEGWRMLLSGRWAQEGDPFAVVVCDQGALVGVLGLVMSRRQMDSGAVKVCNMTSWYVDKAYRGQGVGQKVMQLVTADPDLTCTNLSSARGALGVVANVGLQVLDDTRFVWERSGPSPLSVHTDLKGEEAALSARERQIVKDHADLDLRPIVVDTPDGPCFMMVWVKQKVDEYLTHEVMYLGNRTLFGRYAREIADAVLPDDHAAVLSVDSRFVAEGTTPDRTEPIPVPRFYSPGNLPPEDVDHLYSEIVLLGMKLY</sequence>
<dbReference type="Proteomes" id="UP000027337">
    <property type="component" value="Unassembled WGS sequence"/>
</dbReference>
<dbReference type="eggNOG" id="ENOG5032SXW">
    <property type="taxonomic scope" value="Bacteria"/>
</dbReference>
<dbReference type="SUPFAM" id="SSF55729">
    <property type="entry name" value="Acyl-CoA N-acyltransferases (Nat)"/>
    <property type="match status" value="1"/>
</dbReference>
<keyword evidence="3" id="KW-1185">Reference proteome</keyword>
<dbReference type="EMBL" id="JEMU01000003">
    <property type="protein sequence ID" value="KAJ04277.1"/>
    <property type="molecule type" value="Genomic_DNA"/>
</dbReference>
<dbReference type="GO" id="GO:0016747">
    <property type="term" value="F:acyltransferase activity, transferring groups other than amino-acyl groups"/>
    <property type="evidence" value="ECO:0007669"/>
    <property type="project" value="InterPro"/>
</dbReference>
<accession>A0A061STR2</accession>
<evidence type="ECO:0000313" key="3">
    <source>
        <dbReference type="Proteomes" id="UP000027337"/>
    </source>
</evidence>
<comment type="caution">
    <text evidence="2">The sequence shown here is derived from an EMBL/GenBank/DDBJ whole genome shotgun (WGS) entry which is preliminary data.</text>
</comment>
<dbReference type="Gene3D" id="3.40.630.30">
    <property type="match status" value="1"/>
</dbReference>
<reference evidence="2 3" key="1">
    <citation type="journal article" date="2014" name="Genome Announc.">
        <title>Draft Genome Sequences of Two Isolates of the Roseobacter Group, Sulfitobacter sp. Strains 3SOLIMAR09 and 1FIGIMAR09, from Harbors of Mallorca Island (Mediterranean Sea).</title>
        <authorList>
            <person name="Mas-Llado M."/>
            <person name="Pina-Villalonga J.M."/>
            <person name="Brunet-Galmes I."/>
            <person name="Nogales B."/>
            <person name="Bosch R."/>
        </authorList>
    </citation>
    <scope>NUCLEOTIDE SEQUENCE [LARGE SCALE GENOMIC DNA]</scope>
    <source>
        <strain evidence="2 3">1FIGIMAR09</strain>
    </source>
</reference>
<dbReference type="InterPro" id="IPR016181">
    <property type="entry name" value="Acyl_CoA_acyltransferase"/>
</dbReference>
<dbReference type="CDD" id="cd04301">
    <property type="entry name" value="NAT_SF"/>
    <property type="match status" value="1"/>
</dbReference>
<protein>
    <recommendedName>
        <fullName evidence="1">N-acetyltransferase domain-containing protein</fullName>
    </recommendedName>
</protein>
<name>A0A061STR2_9RHOB</name>
<proteinExistence type="predicted"/>